<dbReference type="WBParaSite" id="GPUH_0000127901-mRNA-1">
    <property type="protein sequence ID" value="GPUH_0000127901-mRNA-1"/>
    <property type="gene ID" value="GPUH_0000127901"/>
</dbReference>
<dbReference type="Gene3D" id="3.80.10.10">
    <property type="entry name" value="Ribonuclease Inhibitor"/>
    <property type="match status" value="2"/>
</dbReference>
<dbReference type="InterPro" id="IPR003591">
    <property type="entry name" value="Leu-rich_rpt_typical-subtyp"/>
</dbReference>
<keyword evidence="3" id="KW-1133">Transmembrane helix</keyword>
<name>A0A183CXT8_9BILA</name>
<dbReference type="Pfam" id="PF12799">
    <property type="entry name" value="LRR_4"/>
    <property type="match status" value="1"/>
</dbReference>
<sequence>LESLDLESNFIASLEDGTLAALRDTLTKLSFGGHNFVNGSVFEQISQLSELRMLNNDYQVLDMEQADGITSIPTGVFQKLNKLEKLLLPGCSLTVIHNDTFQGLTSLKELDLRINLINEVECGSFASTPNLRRLSLAGNFLNESLSCWWDGLEHLKELDLGWNELVTLPNEVFAALGPTLGILDLRHNTQLSEIEDDAFSGLSNLRRLNMSETSITELNNTLRHLPSLQELDLSNGKLSQIEENDLQTENLESLILRGNQLKTIPQNLVQGMKRLQKLDLSSNPWICDENTEKIVEEIELKYQEATVTDGYNFMLLNANETICDQPRRLRGQMITNMITDLFTSYNNSTDETEILLSMLTTTPDNAISFEDINASAITELLAKGGLIGDESKKDEHSQDPVTPARPLYDVNMKTELVNDTEHSNPISTIVAIGLLLLVSLAIMAAVILHIKVGLSFSVYDSKKG</sequence>
<keyword evidence="3" id="KW-0812">Transmembrane</keyword>
<dbReference type="PANTHER" id="PTHR45712">
    <property type="entry name" value="AGAP008170-PA"/>
    <property type="match status" value="1"/>
</dbReference>
<evidence type="ECO:0000256" key="2">
    <source>
        <dbReference type="ARBA" id="ARBA00022737"/>
    </source>
</evidence>
<dbReference type="InterPro" id="IPR001611">
    <property type="entry name" value="Leu-rich_rpt"/>
</dbReference>
<dbReference type="PANTHER" id="PTHR45712:SF22">
    <property type="entry name" value="INSULIN-LIKE GROWTH FACTOR-BINDING PROTEIN COMPLEX ACID LABILE SUBUNIT"/>
    <property type="match status" value="1"/>
</dbReference>
<feature type="transmembrane region" description="Helical" evidence="3">
    <location>
        <begin position="429"/>
        <end position="454"/>
    </location>
</feature>
<evidence type="ECO:0000256" key="3">
    <source>
        <dbReference type="SAM" id="Phobius"/>
    </source>
</evidence>
<dbReference type="InterPro" id="IPR025875">
    <property type="entry name" value="Leu-rich_rpt_4"/>
</dbReference>
<organism evidence="4">
    <name type="scientific">Gongylonema pulchrum</name>
    <dbReference type="NCBI Taxonomy" id="637853"/>
    <lineage>
        <taxon>Eukaryota</taxon>
        <taxon>Metazoa</taxon>
        <taxon>Ecdysozoa</taxon>
        <taxon>Nematoda</taxon>
        <taxon>Chromadorea</taxon>
        <taxon>Rhabditida</taxon>
        <taxon>Spirurina</taxon>
        <taxon>Spiruromorpha</taxon>
        <taxon>Spiruroidea</taxon>
        <taxon>Gongylonematidae</taxon>
        <taxon>Gongylonema</taxon>
    </lineage>
</organism>
<evidence type="ECO:0000256" key="1">
    <source>
        <dbReference type="ARBA" id="ARBA00022614"/>
    </source>
</evidence>
<dbReference type="SMART" id="SM00369">
    <property type="entry name" value="LRR_TYP"/>
    <property type="match status" value="8"/>
</dbReference>
<keyword evidence="1" id="KW-0433">Leucine-rich repeat</keyword>
<evidence type="ECO:0000313" key="4">
    <source>
        <dbReference type="WBParaSite" id="GPUH_0000127901-mRNA-1"/>
    </source>
</evidence>
<reference evidence="4" key="1">
    <citation type="submission" date="2016-06" db="UniProtKB">
        <authorList>
            <consortium name="WormBaseParasite"/>
        </authorList>
    </citation>
    <scope>IDENTIFICATION</scope>
</reference>
<keyword evidence="2" id="KW-0677">Repeat</keyword>
<dbReference type="InterPro" id="IPR050333">
    <property type="entry name" value="SLRP"/>
</dbReference>
<dbReference type="SUPFAM" id="SSF52058">
    <property type="entry name" value="L domain-like"/>
    <property type="match status" value="1"/>
</dbReference>
<dbReference type="GO" id="GO:0005615">
    <property type="term" value="C:extracellular space"/>
    <property type="evidence" value="ECO:0007669"/>
    <property type="project" value="TreeGrafter"/>
</dbReference>
<accession>A0A183CXT8</accession>
<dbReference type="PROSITE" id="PS51450">
    <property type="entry name" value="LRR"/>
    <property type="match status" value="1"/>
</dbReference>
<proteinExistence type="predicted"/>
<protein>
    <submittedName>
        <fullName evidence="4">LRRCT domain-containing protein</fullName>
    </submittedName>
</protein>
<dbReference type="InterPro" id="IPR032675">
    <property type="entry name" value="LRR_dom_sf"/>
</dbReference>
<keyword evidence="3" id="KW-0472">Membrane</keyword>
<dbReference type="Pfam" id="PF13855">
    <property type="entry name" value="LRR_8"/>
    <property type="match status" value="2"/>
</dbReference>
<dbReference type="AlphaFoldDB" id="A0A183CXT8"/>